<reference evidence="2 3" key="1">
    <citation type="submission" date="2021-02" db="EMBL/GenBank/DDBJ databases">
        <title>Alicyclobacillus curvatus sp. nov. and Alicyclobacillus mengziensis sp. nov., two acidophilic bacteria isolated from acid mine drainage.</title>
        <authorList>
            <person name="Huang Y."/>
        </authorList>
    </citation>
    <scope>NUCLEOTIDE SEQUENCE [LARGE SCALE GENOMIC DNA]</scope>
    <source>
        <strain evidence="2 3">S30H14</strain>
    </source>
</reference>
<dbReference type="EMBL" id="CP071182">
    <property type="protein sequence ID" value="QSO45887.1"/>
    <property type="molecule type" value="Genomic_DNA"/>
</dbReference>
<dbReference type="KEGG" id="afx:JZ786_15225"/>
<accession>A0A9X7Z509</accession>
<evidence type="ECO:0000313" key="3">
    <source>
        <dbReference type="Proteomes" id="UP000663505"/>
    </source>
</evidence>
<dbReference type="PIRSF" id="PIRSF021435">
    <property type="entry name" value="SpoIIIAB"/>
    <property type="match status" value="1"/>
</dbReference>
<gene>
    <name evidence="2" type="primary">spoIIIAB</name>
    <name evidence="2" type="ORF">JZ786_15225</name>
</gene>
<dbReference type="InterPro" id="IPR014198">
    <property type="entry name" value="Spore_III_AB"/>
</dbReference>
<dbReference type="NCBIfam" id="TIGR02833">
    <property type="entry name" value="spore_III_AB"/>
    <property type="match status" value="1"/>
</dbReference>
<dbReference type="AlphaFoldDB" id="A0A9X7Z509"/>
<dbReference type="Pfam" id="PF09548">
    <property type="entry name" value="Spore_III_AB"/>
    <property type="match status" value="1"/>
</dbReference>
<dbReference type="Proteomes" id="UP000663505">
    <property type="component" value="Chromosome"/>
</dbReference>
<sequence length="171" mass="18983">MIKLIGSALVIMATSAIGFQLARAYRERPRELQLLIEALRILRADIEYMATPLPQALANVTTRLAKPLNVLLGTTAEALARSDVTVGEALAAGIEACRPQAHLLESDYEALALFGRTLGTSDLLHQSQQFEATIVQLESIQKEAEEAKRRYERMWQYIGVLTGLFIVILLY</sequence>
<proteinExistence type="predicted"/>
<name>A0A9X7Z509_9BACL</name>
<keyword evidence="1" id="KW-0175">Coiled coil</keyword>
<feature type="coiled-coil region" evidence="1">
    <location>
        <begin position="127"/>
        <end position="154"/>
    </location>
</feature>
<evidence type="ECO:0000313" key="2">
    <source>
        <dbReference type="EMBL" id="QSO45887.1"/>
    </source>
</evidence>
<keyword evidence="3" id="KW-1185">Reference proteome</keyword>
<protein>
    <submittedName>
        <fullName evidence="2">Stage III sporulation protein AB</fullName>
    </submittedName>
</protein>
<evidence type="ECO:0000256" key="1">
    <source>
        <dbReference type="SAM" id="Coils"/>
    </source>
</evidence>
<organism evidence="2 3">
    <name type="scientific">Alicyclobacillus mengziensis</name>
    <dbReference type="NCBI Taxonomy" id="2931921"/>
    <lineage>
        <taxon>Bacteria</taxon>
        <taxon>Bacillati</taxon>
        <taxon>Bacillota</taxon>
        <taxon>Bacilli</taxon>
        <taxon>Bacillales</taxon>
        <taxon>Alicyclobacillaceae</taxon>
        <taxon>Alicyclobacillus</taxon>
    </lineage>
</organism>
<dbReference type="RefSeq" id="WP_206655259.1">
    <property type="nucleotide sequence ID" value="NZ_CP071182.1"/>
</dbReference>